<feature type="signal peptide" evidence="2">
    <location>
        <begin position="1"/>
        <end position="20"/>
    </location>
</feature>
<dbReference type="PROSITE" id="PS50092">
    <property type="entry name" value="TSP1"/>
    <property type="match status" value="1"/>
</dbReference>
<reference evidence="4" key="1">
    <citation type="submission" date="2014-11" db="EMBL/GenBank/DDBJ databases">
        <authorList>
            <person name="Otto D Thomas"/>
            <person name="Naeem Raeece"/>
        </authorList>
    </citation>
    <scope>NUCLEOTIDE SEQUENCE</scope>
</reference>
<feature type="compositionally biased region" description="Low complexity" evidence="1">
    <location>
        <begin position="1197"/>
        <end position="1208"/>
    </location>
</feature>
<dbReference type="Gene3D" id="2.20.100.10">
    <property type="entry name" value="Thrombospondin type-1 (TSP1) repeat"/>
    <property type="match status" value="1"/>
</dbReference>
<evidence type="ECO:0000259" key="3">
    <source>
        <dbReference type="PROSITE" id="PS50948"/>
    </source>
</evidence>
<accession>A0A0G4FEZ3</accession>
<evidence type="ECO:0000256" key="1">
    <source>
        <dbReference type="SAM" id="MobiDB-lite"/>
    </source>
</evidence>
<dbReference type="Pfam" id="PF14295">
    <property type="entry name" value="PAN_4"/>
    <property type="match status" value="2"/>
</dbReference>
<organism evidence="4">
    <name type="scientific">Chromera velia CCMP2878</name>
    <dbReference type="NCBI Taxonomy" id="1169474"/>
    <lineage>
        <taxon>Eukaryota</taxon>
        <taxon>Sar</taxon>
        <taxon>Alveolata</taxon>
        <taxon>Colpodellida</taxon>
        <taxon>Chromeraceae</taxon>
        <taxon>Chromera</taxon>
    </lineage>
</organism>
<proteinExistence type="predicted"/>
<dbReference type="SMART" id="SM00209">
    <property type="entry name" value="TSP1"/>
    <property type="match status" value="1"/>
</dbReference>
<dbReference type="Pfam" id="PF00024">
    <property type="entry name" value="PAN_1"/>
    <property type="match status" value="1"/>
</dbReference>
<protein>
    <recommendedName>
        <fullName evidence="3">Apple domain-containing protein</fullName>
    </recommendedName>
</protein>
<feature type="region of interest" description="Disordered" evidence="1">
    <location>
        <begin position="824"/>
        <end position="860"/>
    </location>
</feature>
<feature type="domain" description="Apple" evidence="3">
    <location>
        <begin position="1028"/>
        <end position="1097"/>
    </location>
</feature>
<dbReference type="EMBL" id="CDMZ01000304">
    <property type="protein sequence ID" value="CEM11389.1"/>
    <property type="molecule type" value="Genomic_DNA"/>
</dbReference>
<feature type="chain" id="PRO_5005188518" description="Apple domain-containing protein" evidence="2">
    <location>
        <begin position="21"/>
        <end position="2034"/>
    </location>
</feature>
<dbReference type="InterPro" id="IPR003609">
    <property type="entry name" value="Pan_app"/>
</dbReference>
<dbReference type="SUPFAM" id="SSF82895">
    <property type="entry name" value="TSP-1 type 1 repeat"/>
    <property type="match status" value="1"/>
</dbReference>
<feature type="region of interest" description="Disordered" evidence="1">
    <location>
        <begin position="1197"/>
        <end position="1216"/>
    </location>
</feature>
<dbReference type="PROSITE" id="PS50948">
    <property type="entry name" value="PAN"/>
    <property type="match status" value="1"/>
</dbReference>
<gene>
    <name evidence="4" type="ORF">Cvel_16530</name>
</gene>
<dbReference type="InterPro" id="IPR000884">
    <property type="entry name" value="TSP1_rpt"/>
</dbReference>
<feature type="non-terminal residue" evidence="4">
    <location>
        <position position="2034"/>
    </location>
</feature>
<evidence type="ECO:0000313" key="4">
    <source>
        <dbReference type="EMBL" id="CEM11389.1"/>
    </source>
</evidence>
<keyword evidence="2" id="KW-0732">Signal</keyword>
<dbReference type="InterPro" id="IPR036383">
    <property type="entry name" value="TSP1_rpt_sf"/>
</dbReference>
<sequence length="2034" mass="221114">MLVLAASIFVFLLGSRLAVSASATVRGPTGVIHGKNSFHGFEVCPAEFSWGLQSRGNAGELEETDMRTEVEEKTSSTVSSIPLESFPAKRDVKVVQCPISSLECAGCVDLTSNKCSQCRPGWVKRGNPPVIPERCTACEDIPYVDGDGKSCPEICSYSGMQLDAAKKAAIIKKGREGLTALDACCGCGGGSLMPTPFAYEDRDFLLGDTVSLKPIPRTADRYVVGEDCALEGHGLSLDSSTGEIKGRLSGTETFSTSCSVTAVQSVSDGLLFNATVHIRGKQLHYTQPSVVLSWSTPIKPHISSNLKAKSFSIVCNPELEWIDRSSFSSDGILKKKTLPGKGPIGGGLGAETLDQSAPVHAAGVNATSPSVALFSQPAGVCSITAKLSKKSKSGTSLATVRSGTRQESEDTAETAARPEEEVEERVSVLAISYSSWPGLFYPSLSTNNQNPSVLLTVAQPVRRAPHVPSPYFFTQAKSRFEQLPPALFTISCALPGTSTADVVLHELSTGDVVYVGASRRERVPLFHMDPHSGNIGGSTAGYPGASVLPWSFDSRLQRQTAEFACKVTAKVVPPAGTGSVTKSLRYLRRDIKVKVQDKVCWQPVKIARREVERYALPNAQTEEACRQQCASSAQCAVFHFDPTGAGGNHKCFKLRRRHTLRPGTDTATLSAHAKLRSCEPRTACVELRLSKSEWMAGTYCPLTDDPKFRGEEVYEKSGFTPEDSAFLLKYSSDRIRGPKGGLNCDSSRPWAIVQASPAHDYVDKENGRVDLTGRLLACLPAPDFQRPHRGPRAPVSALLLNSAGGSPVQDPLWEIVHAPQQCPSPLKQASAAMLEDSEKSKKGESDTEEDRGGATASDVWTFHDPDVTEAPGVPSFNLDPCECFPASWGKNSPVDEEQFDAFPASGRNSVPAGTAKPQVIARGGVSCMFSFLLTSFPDNDEDLCAERCRDNEECNLFWVGLLAGAPHCRLYSECGALMSELSEGEARTSGNLFGLPRRPVCLIANPSLCMSTVKRRKLLTSVEPPIRCPAGYRQVWAQVDGAGLDGYANIPSVEGCATKCNAQAQCQSFEYSPSARHCQTRHTTRTLGPHTDDKTTCLKEKFLVPHWPFSLLEDSTATPIAPPESPLLPMGTPYANHSDADMPVSQEVRVSPVHPHSHNLPVVHPDELTVFEQERARDAAESEGRVRVSQILRGGESEWTNSSTSTESLAGNPLIDTRSGKKTQVVVSLHVYGRSRIVGPVTNGGHDVVIEGSGNYPVGGWLWIFQSGCQTRNGKPTATLRSYASGQRFIWRPGGWTLGTTNRCRDGSGKYQCGCSDAAQLTMHNPASSKARKEGYLDFEGASGKWLNPDQFNVMWWTGGPRPGSHGAMLPVIWQVVGANIAIWGGGGTGYLRFKPDANSVTTGDAVSTNGVDSFEVRPVTRNNHPFAVCLYNKRFNSFLAGRNERVVFRKENTQCNTNDMFWTFSYAGDGTVALWNHATQRYLMSHQHMKSWSLSGVFPQLPPEKMNNWERLRIQYLDPPTDGRFSAWTSWTQCSVPCGSGTQTRTRSCVGQNAGGKDCSELPEARGVKDLYKQTQSCWAGVCKNECLFESILMDCEQKLMLGVGKTIEECGKCKFNYVETMRSDVRPLGESFAWGTEVHVSCKSDRFTLLDLKKSPSRDQRVPDFALTCQDGTWVDRHGSTGFANHECTACVQAGKRELLTLAEQGKEALYFMTRIPVQLTVQLSRFDPHRVHFRTSDKRLVGTPLTVGGGRLAKDSLWYLDTTASKDRFLIESAGMNEQCLAVEPSGCASELLNFENTAETCNASKQRHTWDTELALRVLRDQTVDYLRTQSRGKKFFKASGGMDKASFSRELLTRPFATDGAVVQGINMALSTNPRRLSFSPRVFTFMAGASTARSRVVHVTVQRSDHVVTLACDANSVIQDIRTVSTSETNDQSNVWNTITLEIVCIPLAFSPECTTLVASFDGGQFPGNSPIDAVADINKVPGSSGHMVCEMDKALQAVKLTSIPKSEIVSGETICCTTGGPSVAFQV</sequence>
<feature type="compositionally biased region" description="Basic and acidic residues" evidence="1">
    <location>
        <begin position="836"/>
        <end position="845"/>
    </location>
</feature>
<feature type="region of interest" description="Disordered" evidence="1">
    <location>
        <begin position="394"/>
        <end position="421"/>
    </location>
</feature>
<name>A0A0G4FEZ3_9ALVE</name>
<evidence type="ECO:0000256" key="2">
    <source>
        <dbReference type="SAM" id="SignalP"/>
    </source>
</evidence>
<dbReference type="Pfam" id="PF00090">
    <property type="entry name" value="TSP_1"/>
    <property type="match status" value="1"/>
</dbReference>